<feature type="region of interest" description="Disordered" evidence="1">
    <location>
        <begin position="1"/>
        <end position="41"/>
    </location>
</feature>
<protein>
    <submittedName>
        <fullName evidence="2">Uncharacterized protein</fullName>
    </submittedName>
</protein>
<reference evidence="2" key="2">
    <citation type="submission" date="2023-06" db="EMBL/GenBank/DDBJ databases">
        <authorList>
            <consortium name="Lawrence Berkeley National Laboratory"/>
            <person name="Mondo S.J."/>
            <person name="Hensen N."/>
            <person name="Bonometti L."/>
            <person name="Westerberg I."/>
            <person name="Brannstrom I.O."/>
            <person name="Guillou S."/>
            <person name="Cros-Aarteil S."/>
            <person name="Calhoun S."/>
            <person name="Haridas S."/>
            <person name="Kuo A."/>
            <person name="Pangilinan J."/>
            <person name="Riley R."/>
            <person name="Labutti K."/>
            <person name="Andreopoulos B."/>
            <person name="Lipzen A."/>
            <person name="Chen C."/>
            <person name="Yanf M."/>
            <person name="Daum C."/>
            <person name="Ng V."/>
            <person name="Clum A."/>
            <person name="Steindorff A."/>
            <person name="Ohm R."/>
            <person name="Martin F."/>
            <person name="Silar P."/>
            <person name="Natvig D."/>
            <person name="Lalanne C."/>
            <person name="Gautier V."/>
            <person name="Ament-Velasquez S.L."/>
            <person name="Kruys A."/>
            <person name="Hutchinson M.I."/>
            <person name="Powell A.J."/>
            <person name="Barry K."/>
            <person name="Miller A.N."/>
            <person name="Grigoriev I.V."/>
            <person name="Debuchy R."/>
            <person name="Gladieux P."/>
            <person name="Thoren M.H."/>
            <person name="Johannesson H."/>
        </authorList>
    </citation>
    <scope>NUCLEOTIDE SEQUENCE</scope>
    <source>
        <strain evidence="2">CBS 626.80</strain>
    </source>
</reference>
<accession>A0AAN6NUN5</accession>
<keyword evidence="3" id="KW-1185">Reference proteome</keyword>
<sequence>MSLPKVTPTADSKVDSRVEMPANPAEVIPSPKYSNQSPIISSPTKAYSYSRALTVAVVIEMTKNLNLDSPTRQSMITIKNGEELKSDDTATCTQDIKAFSLDNERIGTQQDEVTCAPGCGSDLEDSPTGNTSTSSTNSSTMIVAKKLDKDTLVSAQPVPVVYPPRRRNIFSKSAPQRNVQWSKEILATIPTHATEDSDNDEDGFTMEELRQFRAEGKEKMERKTEGFLRTVGQYSWRPRVVEDLGEVFELED</sequence>
<gene>
    <name evidence="2" type="ORF">QBC32DRAFT_376932</name>
</gene>
<feature type="compositionally biased region" description="Polar residues" evidence="1">
    <location>
        <begin position="32"/>
        <end position="41"/>
    </location>
</feature>
<organism evidence="2 3">
    <name type="scientific">Pseudoneurospora amorphoporcata</name>
    <dbReference type="NCBI Taxonomy" id="241081"/>
    <lineage>
        <taxon>Eukaryota</taxon>
        <taxon>Fungi</taxon>
        <taxon>Dikarya</taxon>
        <taxon>Ascomycota</taxon>
        <taxon>Pezizomycotina</taxon>
        <taxon>Sordariomycetes</taxon>
        <taxon>Sordariomycetidae</taxon>
        <taxon>Sordariales</taxon>
        <taxon>Sordariaceae</taxon>
        <taxon>Pseudoneurospora</taxon>
    </lineage>
</organism>
<name>A0AAN6NUN5_9PEZI</name>
<comment type="caution">
    <text evidence="2">The sequence shown here is derived from an EMBL/GenBank/DDBJ whole genome shotgun (WGS) entry which is preliminary data.</text>
</comment>
<proteinExistence type="predicted"/>
<dbReference type="EMBL" id="MU859188">
    <property type="protein sequence ID" value="KAK3950172.1"/>
    <property type="molecule type" value="Genomic_DNA"/>
</dbReference>
<dbReference type="AlphaFoldDB" id="A0AAN6NUN5"/>
<reference evidence="2" key="1">
    <citation type="journal article" date="2023" name="Mol. Phylogenet. Evol.">
        <title>Genome-scale phylogeny and comparative genomics of the fungal order Sordariales.</title>
        <authorList>
            <person name="Hensen N."/>
            <person name="Bonometti L."/>
            <person name="Westerberg I."/>
            <person name="Brannstrom I.O."/>
            <person name="Guillou S."/>
            <person name="Cros-Aarteil S."/>
            <person name="Calhoun S."/>
            <person name="Haridas S."/>
            <person name="Kuo A."/>
            <person name="Mondo S."/>
            <person name="Pangilinan J."/>
            <person name="Riley R."/>
            <person name="LaButti K."/>
            <person name="Andreopoulos B."/>
            <person name="Lipzen A."/>
            <person name="Chen C."/>
            <person name="Yan M."/>
            <person name="Daum C."/>
            <person name="Ng V."/>
            <person name="Clum A."/>
            <person name="Steindorff A."/>
            <person name="Ohm R.A."/>
            <person name="Martin F."/>
            <person name="Silar P."/>
            <person name="Natvig D.O."/>
            <person name="Lalanne C."/>
            <person name="Gautier V."/>
            <person name="Ament-Velasquez S.L."/>
            <person name="Kruys A."/>
            <person name="Hutchinson M.I."/>
            <person name="Powell A.J."/>
            <person name="Barry K."/>
            <person name="Miller A.N."/>
            <person name="Grigoriev I.V."/>
            <person name="Debuchy R."/>
            <person name="Gladieux P."/>
            <person name="Hiltunen Thoren M."/>
            <person name="Johannesson H."/>
        </authorList>
    </citation>
    <scope>NUCLEOTIDE SEQUENCE</scope>
    <source>
        <strain evidence="2">CBS 626.80</strain>
    </source>
</reference>
<evidence type="ECO:0000313" key="3">
    <source>
        <dbReference type="Proteomes" id="UP001303222"/>
    </source>
</evidence>
<evidence type="ECO:0000256" key="1">
    <source>
        <dbReference type="SAM" id="MobiDB-lite"/>
    </source>
</evidence>
<dbReference type="Proteomes" id="UP001303222">
    <property type="component" value="Unassembled WGS sequence"/>
</dbReference>
<evidence type="ECO:0000313" key="2">
    <source>
        <dbReference type="EMBL" id="KAK3950172.1"/>
    </source>
</evidence>